<evidence type="ECO:0000256" key="3">
    <source>
        <dbReference type="ARBA" id="ARBA00022801"/>
    </source>
</evidence>
<feature type="domain" description="Peptidase M66" evidence="7">
    <location>
        <begin position="191"/>
        <end position="465"/>
    </location>
</feature>
<evidence type="ECO:0000259" key="7">
    <source>
        <dbReference type="PROSITE" id="PS51694"/>
    </source>
</evidence>
<evidence type="ECO:0000256" key="5">
    <source>
        <dbReference type="ARBA" id="ARBA00023049"/>
    </source>
</evidence>
<dbReference type="PROSITE" id="PS51694">
    <property type="entry name" value="PEPTIDASE_M66"/>
    <property type="match status" value="1"/>
</dbReference>
<dbReference type="OrthoDB" id="6229465at2"/>
<proteinExistence type="predicted"/>
<dbReference type="AlphaFoldDB" id="A0A4V1N0N0"/>
<protein>
    <recommendedName>
        <fullName evidence="7">Peptidase M66 domain-containing protein</fullName>
    </recommendedName>
</protein>
<reference evidence="8 9" key="1">
    <citation type="submission" date="2019-01" db="EMBL/GenBank/DDBJ databases">
        <title>Pseudoxanthomonas composti sp. nov., isolated from compost.</title>
        <authorList>
            <person name="Yang G."/>
        </authorList>
    </citation>
    <scope>NUCLEOTIDE SEQUENCE [LARGE SCALE GENOMIC DNA]</scope>
    <source>
        <strain evidence="8 9">GSS15</strain>
    </source>
</reference>
<comment type="cofactor">
    <cofactor evidence="6">
        <name>Zn(2+)</name>
        <dbReference type="ChEBI" id="CHEBI:29105"/>
    </cofactor>
    <text evidence="6">Binds 1 zinc ion per subunit.</text>
</comment>
<evidence type="ECO:0000256" key="4">
    <source>
        <dbReference type="ARBA" id="ARBA00022833"/>
    </source>
</evidence>
<dbReference type="InterPro" id="IPR019503">
    <property type="entry name" value="Peptidase_M66_dom"/>
</dbReference>
<organism evidence="8 9">
    <name type="scientific">Pseudoxanthomonas composti</name>
    <dbReference type="NCBI Taxonomy" id="2137479"/>
    <lineage>
        <taxon>Bacteria</taxon>
        <taxon>Pseudomonadati</taxon>
        <taxon>Pseudomonadota</taxon>
        <taxon>Gammaproteobacteria</taxon>
        <taxon>Lysobacterales</taxon>
        <taxon>Lysobacteraceae</taxon>
        <taxon>Pseudoxanthomonas</taxon>
    </lineage>
</organism>
<dbReference type="GO" id="GO:0046872">
    <property type="term" value="F:metal ion binding"/>
    <property type="evidence" value="ECO:0007669"/>
    <property type="project" value="UniProtKB-UniRule"/>
</dbReference>
<dbReference type="PANTHER" id="PTHR39540">
    <property type="match status" value="1"/>
</dbReference>
<comment type="caution">
    <text evidence="8">The sequence shown here is derived from an EMBL/GenBank/DDBJ whole genome shotgun (WGS) entry which is preliminary data.</text>
</comment>
<evidence type="ECO:0000313" key="9">
    <source>
        <dbReference type="Proteomes" id="UP000289784"/>
    </source>
</evidence>
<accession>A0A4V1N0N0</accession>
<name>A0A4V1N0N0_9GAMM</name>
<keyword evidence="3 6" id="KW-0378">Hydrolase</keyword>
<sequence length="696" mass="73897">MRHKERGMSKSFEQAWMSARVAMMSGGLLILAGCGGGGGGGSGAAPIAPTVPPPTTTPPITVPGNPLQISTLEVAQTHVMPATGLNLQSRNDASNNRSKQLRLVADRAALLMVTPMTTSAGIQVRARLSDGRTLGPVTLSTPTQLPPTDGGRAPYSTLKYSTLMPREWIQLGSTLELSSDGFTSTPVSVALSVTPASALKLYTAPIYLFGATHARSVVPDYRLSSFSTAGYPLDVEYREKLPIAAFAQAVAAPVTMDTVTMPARNDARYCYPAMSFGSWADYQSVQADTNARMLGLVGDLHGAAANRDDALGAGFYGYIQTRIASGAQVAASTGGGLGYVGGGASVSGGDYRPEVVYSAIFNHEMGHGYNLGHADGDYDNGDYPYPLGTKSGSTWGFDSVRNELLSTLQLPGKPCDGRVVDGSCYARTPMSGGDDDRDIARYRWTNFSDYQAATMQEWFLDKLIPDAGYAGGYKRWNRQTAAFVAPEARQRSQYGTDVLQLNQPVQTVVGSVSHFDLAPTASRTYVTPTWTGNLPRHFDPTVQADLDLMQTTNPGGWDDYYCVYNGCDYTMVASYNDGTQLRILMPIGFHEFNSATAIKPGAQDVLSTDNFAGYAVNLPTGRGGLARIQVYRTPLGAGFHVRRTAISASALGTAQYPLVNQWVPGDGNGGGTGAGGTTASFASRCQAGATVRQPPR</sequence>
<keyword evidence="9" id="KW-1185">Reference proteome</keyword>
<feature type="binding site" evidence="6">
    <location>
        <position position="367"/>
    </location>
    <ligand>
        <name>Zn(2+)</name>
        <dbReference type="ChEBI" id="CHEBI:29105"/>
        <note>catalytic</note>
    </ligand>
</feature>
<dbReference type="Proteomes" id="UP000289784">
    <property type="component" value="Unassembled WGS sequence"/>
</dbReference>
<keyword evidence="2 6" id="KW-0479">Metal-binding</keyword>
<evidence type="ECO:0000256" key="2">
    <source>
        <dbReference type="ARBA" id="ARBA00022723"/>
    </source>
</evidence>
<dbReference type="PROSITE" id="PS51257">
    <property type="entry name" value="PROKAR_LIPOPROTEIN"/>
    <property type="match status" value="1"/>
</dbReference>
<dbReference type="PANTHER" id="PTHR39540:SF1">
    <property type="entry name" value="DICTOMALLEIN-1-RELATED"/>
    <property type="match status" value="1"/>
</dbReference>
<dbReference type="Pfam" id="PF10462">
    <property type="entry name" value="Peptidase_M66"/>
    <property type="match status" value="1"/>
</dbReference>
<dbReference type="EMBL" id="SAWZ01000016">
    <property type="protein sequence ID" value="RXQ99151.1"/>
    <property type="molecule type" value="Genomic_DNA"/>
</dbReference>
<dbReference type="InterPro" id="IPR051256">
    <property type="entry name" value="Dictomallein"/>
</dbReference>
<evidence type="ECO:0000313" key="8">
    <source>
        <dbReference type="EMBL" id="RXQ99151.1"/>
    </source>
</evidence>
<dbReference type="GO" id="GO:0006508">
    <property type="term" value="P:proteolysis"/>
    <property type="evidence" value="ECO:0007669"/>
    <property type="project" value="UniProtKB-UniRule"/>
</dbReference>
<keyword evidence="1 6" id="KW-0645">Protease</keyword>
<dbReference type="GO" id="GO:0004222">
    <property type="term" value="F:metalloendopeptidase activity"/>
    <property type="evidence" value="ECO:0007669"/>
    <property type="project" value="UniProtKB-UniRule"/>
</dbReference>
<feature type="active site" evidence="6">
    <location>
        <position position="364"/>
    </location>
</feature>
<evidence type="ECO:0000256" key="1">
    <source>
        <dbReference type="ARBA" id="ARBA00022670"/>
    </source>
</evidence>
<evidence type="ECO:0000256" key="6">
    <source>
        <dbReference type="PROSITE-ProRule" id="PRU01031"/>
    </source>
</evidence>
<gene>
    <name evidence="8" type="ORF">EPA99_18215</name>
</gene>
<keyword evidence="5 6" id="KW-0482">Metalloprotease</keyword>
<feature type="binding site" evidence="6">
    <location>
        <position position="373"/>
    </location>
    <ligand>
        <name>Zn(2+)</name>
        <dbReference type="ChEBI" id="CHEBI:29105"/>
        <note>catalytic</note>
    </ligand>
</feature>
<feature type="binding site" evidence="6">
    <location>
        <position position="363"/>
    </location>
    <ligand>
        <name>Zn(2+)</name>
        <dbReference type="ChEBI" id="CHEBI:29105"/>
        <note>catalytic</note>
    </ligand>
</feature>
<keyword evidence="4 6" id="KW-0862">Zinc</keyword>